<feature type="non-terminal residue" evidence="1">
    <location>
        <position position="155"/>
    </location>
</feature>
<dbReference type="EMBL" id="JASPKZ010000455">
    <property type="protein sequence ID" value="KAJ9600034.1"/>
    <property type="molecule type" value="Genomic_DNA"/>
</dbReference>
<proteinExistence type="predicted"/>
<reference evidence="1" key="2">
    <citation type="submission" date="2023-05" db="EMBL/GenBank/DDBJ databases">
        <authorList>
            <person name="Fouks B."/>
        </authorList>
    </citation>
    <scope>NUCLEOTIDE SEQUENCE</scope>
    <source>
        <strain evidence="1">Stay&amp;Tobe</strain>
        <tissue evidence="1">Testes</tissue>
    </source>
</reference>
<feature type="non-terminal residue" evidence="1">
    <location>
        <position position="1"/>
    </location>
</feature>
<sequence>VKVAGTYNMHFEEGYKETECEMSRKELEVVVKNELQDDDDEEESKKSSGFNAVESGAATRSYTIMPVMSRAGKLMPKLLLILRELQVDYVKICFNKKVIALGFEPDFLYPLENVTIAQGRDAMFTCVVNNLGGYRVSADVAPARVLSVTVYETSP</sequence>
<name>A0AAD8AJ76_DIPPU</name>
<protein>
    <submittedName>
        <fullName evidence="1">Uncharacterized protein</fullName>
    </submittedName>
</protein>
<reference evidence="1" key="1">
    <citation type="journal article" date="2023" name="IScience">
        <title>Live-bearing cockroach genome reveals convergent evolutionary mechanisms linked to viviparity in insects and beyond.</title>
        <authorList>
            <person name="Fouks B."/>
            <person name="Harrison M.C."/>
            <person name="Mikhailova A.A."/>
            <person name="Marchal E."/>
            <person name="English S."/>
            <person name="Carruthers M."/>
            <person name="Jennings E.C."/>
            <person name="Chiamaka E.L."/>
            <person name="Frigard R.A."/>
            <person name="Pippel M."/>
            <person name="Attardo G.M."/>
            <person name="Benoit J.B."/>
            <person name="Bornberg-Bauer E."/>
            <person name="Tobe S.S."/>
        </authorList>
    </citation>
    <scope>NUCLEOTIDE SEQUENCE</scope>
    <source>
        <strain evidence="1">Stay&amp;Tobe</strain>
    </source>
</reference>
<gene>
    <name evidence="1" type="ORF">L9F63_009651</name>
</gene>
<evidence type="ECO:0000313" key="2">
    <source>
        <dbReference type="Proteomes" id="UP001233999"/>
    </source>
</evidence>
<comment type="caution">
    <text evidence="1">The sequence shown here is derived from an EMBL/GenBank/DDBJ whole genome shotgun (WGS) entry which is preliminary data.</text>
</comment>
<dbReference type="AlphaFoldDB" id="A0AAD8AJ76"/>
<evidence type="ECO:0000313" key="1">
    <source>
        <dbReference type="EMBL" id="KAJ9600034.1"/>
    </source>
</evidence>
<organism evidence="1 2">
    <name type="scientific">Diploptera punctata</name>
    <name type="common">Pacific beetle cockroach</name>
    <dbReference type="NCBI Taxonomy" id="6984"/>
    <lineage>
        <taxon>Eukaryota</taxon>
        <taxon>Metazoa</taxon>
        <taxon>Ecdysozoa</taxon>
        <taxon>Arthropoda</taxon>
        <taxon>Hexapoda</taxon>
        <taxon>Insecta</taxon>
        <taxon>Pterygota</taxon>
        <taxon>Neoptera</taxon>
        <taxon>Polyneoptera</taxon>
        <taxon>Dictyoptera</taxon>
        <taxon>Blattodea</taxon>
        <taxon>Blaberoidea</taxon>
        <taxon>Blaberidae</taxon>
        <taxon>Diplopterinae</taxon>
        <taxon>Diploptera</taxon>
    </lineage>
</organism>
<accession>A0AAD8AJ76</accession>
<dbReference type="Proteomes" id="UP001233999">
    <property type="component" value="Unassembled WGS sequence"/>
</dbReference>
<keyword evidence="2" id="KW-1185">Reference proteome</keyword>